<proteinExistence type="predicted"/>
<protein>
    <submittedName>
        <fullName evidence="1">Uncharacterized protein</fullName>
    </submittedName>
</protein>
<evidence type="ECO:0000313" key="1">
    <source>
        <dbReference type="EMBL" id="UUZ44844.1"/>
    </source>
</evidence>
<organism evidence="1 2">
    <name type="scientific">Janibacter limosus</name>
    <dbReference type="NCBI Taxonomy" id="53458"/>
    <lineage>
        <taxon>Bacteria</taxon>
        <taxon>Bacillati</taxon>
        <taxon>Actinomycetota</taxon>
        <taxon>Actinomycetes</taxon>
        <taxon>Micrococcales</taxon>
        <taxon>Intrasporangiaceae</taxon>
        <taxon>Janibacter</taxon>
    </lineage>
</organism>
<name>A0AC61U492_9MICO</name>
<accession>A0AC61U492</accession>
<evidence type="ECO:0000313" key="2">
    <source>
        <dbReference type="Proteomes" id="UP001059663"/>
    </source>
</evidence>
<sequence>MTDQKDPTGMRHLLASLKESGPMPADLSDRIRASLADEHAARGGTTDDAATDDAGHESGFWGAMDEPGRSPFAVADRWHPGSSGQPPRPWSHWAWAVSC</sequence>
<dbReference type="Proteomes" id="UP001059663">
    <property type="component" value="Chromosome"/>
</dbReference>
<gene>
    <name evidence="1" type="ORF">LP422_21645</name>
</gene>
<reference evidence="1" key="1">
    <citation type="submission" date="2021-11" db="EMBL/GenBank/DDBJ databases">
        <title>Study of the species diversity of bacterial strains isolated from a unique natural object - Shulgan-Tash cave (Bashkiria).</title>
        <authorList>
            <person name="Sazanova A.L."/>
            <person name="Chirak E.R."/>
            <person name="Safronova V.I."/>
        </authorList>
    </citation>
    <scope>NUCLEOTIDE SEQUENCE</scope>
    <source>
        <strain evidence="1">P1</strain>
    </source>
</reference>
<dbReference type="EMBL" id="CP087977">
    <property type="protein sequence ID" value="UUZ44844.1"/>
    <property type="molecule type" value="Genomic_DNA"/>
</dbReference>